<dbReference type="EMBL" id="VITV01000001">
    <property type="protein sequence ID" value="TWB82599.1"/>
    <property type="molecule type" value="Genomic_DNA"/>
</dbReference>
<organism evidence="1 2">
    <name type="scientific">Nitrospirillum amazonense</name>
    <dbReference type="NCBI Taxonomy" id="28077"/>
    <lineage>
        <taxon>Bacteria</taxon>
        <taxon>Pseudomonadati</taxon>
        <taxon>Pseudomonadota</taxon>
        <taxon>Alphaproteobacteria</taxon>
        <taxon>Rhodospirillales</taxon>
        <taxon>Azospirillaceae</taxon>
        <taxon>Nitrospirillum</taxon>
    </lineage>
</organism>
<dbReference type="AlphaFoldDB" id="A0A560KHL9"/>
<accession>A0A560KHL9</accession>
<gene>
    <name evidence="1" type="ORF">FBZ87_101307</name>
</gene>
<name>A0A560KHL9_9PROT</name>
<evidence type="ECO:0008006" key="3">
    <source>
        <dbReference type="Google" id="ProtNLM"/>
    </source>
</evidence>
<sequence>MSAEVETAVLDHALAHPCHGPLRVAQELAMRNIQVSSGGVRGVWQRHNLLTKHDRLLHLEKSTAERKLTL</sequence>
<dbReference type="Proteomes" id="UP000320516">
    <property type="component" value="Unassembled WGS sequence"/>
</dbReference>
<comment type="caution">
    <text evidence="1">The sequence shown here is derived from an EMBL/GenBank/DDBJ whole genome shotgun (WGS) entry which is preliminary data.</text>
</comment>
<proteinExistence type="predicted"/>
<evidence type="ECO:0000313" key="2">
    <source>
        <dbReference type="Proteomes" id="UP000320516"/>
    </source>
</evidence>
<protein>
    <recommendedName>
        <fullName evidence="3">Helix-turn-helix protein</fullName>
    </recommendedName>
</protein>
<reference evidence="1 2" key="1">
    <citation type="submission" date="2019-06" db="EMBL/GenBank/DDBJ databases">
        <title>Genomic Encyclopedia of Type Strains, Phase IV (KMG-V): Genome sequencing to study the core and pangenomes of soil and plant-associated prokaryotes.</title>
        <authorList>
            <person name="Whitman W."/>
        </authorList>
    </citation>
    <scope>NUCLEOTIDE SEQUENCE [LARGE SCALE GENOMIC DNA]</scope>
    <source>
        <strain evidence="1 2">BR 12005</strain>
    </source>
</reference>
<evidence type="ECO:0000313" key="1">
    <source>
        <dbReference type="EMBL" id="TWB82599.1"/>
    </source>
</evidence>